<sequence>MTRSHLTARAAVCGLLALAATACSGSGDPEVAAPSPSGEAARACRALHDALPGKVEGQQRGTADPVSDYTAVWGDPAIRLRCGVPRPARLTPGDDHYDPTSEAAEVNGVSWLIEQRDGEYRFTTTGRVANVEVTVPDHYEPQINPLADLAGAVKRAVPEKKD</sequence>
<proteinExistence type="predicted"/>
<comment type="caution">
    <text evidence="1">The sequence shown here is derived from an EMBL/GenBank/DDBJ whole genome shotgun (WGS) entry which is preliminary data.</text>
</comment>
<accession>A0A6C1CBP2</accession>
<dbReference type="Pfam" id="PF12028">
    <property type="entry name" value="DUF3515"/>
    <property type="match status" value="1"/>
</dbReference>
<dbReference type="PROSITE" id="PS51257">
    <property type="entry name" value="PROKAR_LIPOPROTEIN"/>
    <property type="match status" value="1"/>
</dbReference>
<gene>
    <name evidence="1" type="ORF">D8771_25950</name>
</gene>
<organism evidence="1 2">
    <name type="scientific">Streptomyces albus</name>
    <dbReference type="NCBI Taxonomy" id="1888"/>
    <lineage>
        <taxon>Bacteria</taxon>
        <taxon>Bacillati</taxon>
        <taxon>Actinomycetota</taxon>
        <taxon>Actinomycetes</taxon>
        <taxon>Kitasatosporales</taxon>
        <taxon>Streptomycetaceae</taxon>
        <taxon>Streptomyces</taxon>
    </lineage>
</organism>
<name>A0A6C1CBP2_9ACTN</name>
<evidence type="ECO:0000313" key="2">
    <source>
        <dbReference type="Proteomes" id="UP000298111"/>
    </source>
</evidence>
<dbReference type="Proteomes" id="UP000298111">
    <property type="component" value="Unassembled WGS sequence"/>
</dbReference>
<reference evidence="1 2" key="1">
    <citation type="submission" date="2018-10" db="EMBL/GenBank/DDBJ databases">
        <title>Isolation of pseudouridimycin from Streptomyces albus DSM 40763.</title>
        <authorList>
            <person name="Rosenqvist P."/>
            <person name="Metsae-Ketelae M."/>
            <person name="Virta P."/>
        </authorList>
    </citation>
    <scope>NUCLEOTIDE SEQUENCE [LARGE SCALE GENOMIC DNA]</scope>
    <source>
        <strain evidence="1 2">DSM 40763</strain>
    </source>
</reference>
<protein>
    <submittedName>
        <fullName evidence="1">DUF3515 domain-containing protein</fullName>
    </submittedName>
</protein>
<evidence type="ECO:0000313" key="1">
    <source>
        <dbReference type="EMBL" id="TGG78198.1"/>
    </source>
</evidence>
<dbReference type="InterPro" id="IPR021903">
    <property type="entry name" value="DUF3515"/>
</dbReference>
<dbReference type="AlphaFoldDB" id="A0A6C1CBP2"/>
<dbReference type="EMBL" id="RCIY01000088">
    <property type="protein sequence ID" value="TGG78198.1"/>
    <property type="molecule type" value="Genomic_DNA"/>
</dbReference>